<dbReference type="EMBL" id="CAXITT010000234">
    <property type="protein sequence ID" value="CAL1536587.1"/>
    <property type="molecule type" value="Genomic_DNA"/>
</dbReference>
<proteinExistence type="predicted"/>
<dbReference type="Proteomes" id="UP001497497">
    <property type="component" value="Unassembled WGS sequence"/>
</dbReference>
<comment type="caution">
    <text evidence="2">The sequence shown here is derived from an EMBL/GenBank/DDBJ whole genome shotgun (WGS) entry which is preliminary data.</text>
</comment>
<reference evidence="2 3" key="1">
    <citation type="submission" date="2024-04" db="EMBL/GenBank/DDBJ databases">
        <authorList>
            <consortium name="Genoscope - CEA"/>
            <person name="William W."/>
        </authorList>
    </citation>
    <scope>NUCLEOTIDE SEQUENCE [LARGE SCALE GENOMIC DNA]</scope>
</reference>
<organism evidence="2 3">
    <name type="scientific">Lymnaea stagnalis</name>
    <name type="common">Great pond snail</name>
    <name type="synonym">Helix stagnalis</name>
    <dbReference type="NCBI Taxonomy" id="6523"/>
    <lineage>
        <taxon>Eukaryota</taxon>
        <taxon>Metazoa</taxon>
        <taxon>Spiralia</taxon>
        <taxon>Lophotrochozoa</taxon>
        <taxon>Mollusca</taxon>
        <taxon>Gastropoda</taxon>
        <taxon>Heterobranchia</taxon>
        <taxon>Euthyneura</taxon>
        <taxon>Panpulmonata</taxon>
        <taxon>Hygrophila</taxon>
        <taxon>Lymnaeoidea</taxon>
        <taxon>Lymnaeidae</taxon>
        <taxon>Lymnaea</taxon>
    </lineage>
</organism>
<evidence type="ECO:0000313" key="2">
    <source>
        <dbReference type="EMBL" id="CAL1536587.1"/>
    </source>
</evidence>
<evidence type="ECO:0000256" key="1">
    <source>
        <dbReference type="SAM" id="MobiDB-lite"/>
    </source>
</evidence>
<sequence>MADDPKICLQNAENNFDSSNMAKINVIVQNTDPKFDQDLSKDISCVAANCDNNVIIHSDISPTVQQASDSETCICSGSEKVKHVFCHVGLKQGHSAEVIKYEANQEKVELLDEPSPKRLKLQIPQNLSHNYSNYNAFYSSSPPAGEQSEHTSPEGSKRRRIQHDYRRLSCSGYVDDYEKGKDTRFTSPTDADILPISPGR</sequence>
<feature type="compositionally biased region" description="Basic and acidic residues" evidence="1">
    <location>
        <begin position="147"/>
        <end position="167"/>
    </location>
</feature>
<dbReference type="AlphaFoldDB" id="A0AAV2HR61"/>
<gene>
    <name evidence="2" type="ORF">GSLYS_00010500001</name>
</gene>
<evidence type="ECO:0000313" key="3">
    <source>
        <dbReference type="Proteomes" id="UP001497497"/>
    </source>
</evidence>
<name>A0AAV2HR61_LYMST</name>
<feature type="non-terminal residue" evidence="2">
    <location>
        <position position="200"/>
    </location>
</feature>
<protein>
    <submittedName>
        <fullName evidence="2">Uncharacterized protein</fullName>
    </submittedName>
</protein>
<accession>A0AAV2HR61</accession>
<keyword evidence="3" id="KW-1185">Reference proteome</keyword>
<feature type="region of interest" description="Disordered" evidence="1">
    <location>
        <begin position="134"/>
        <end position="200"/>
    </location>
</feature>